<proteinExistence type="predicted"/>
<dbReference type="PROSITE" id="PS50994">
    <property type="entry name" value="INTEGRASE"/>
    <property type="match status" value="1"/>
</dbReference>
<dbReference type="Gene3D" id="3.30.420.10">
    <property type="entry name" value="Ribonuclease H-like superfamily/Ribonuclease H"/>
    <property type="match status" value="1"/>
</dbReference>
<evidence type="ECO:0000313" key="3">
    <source>
        <dbReference type="EMBL" id="UYV70046.1"/>
    </source>
</evidence>
<dbReference type="InterPro" id="IPR005312">
    <property type="entry name" value="DUF1759"/>
</dbReference>
<dbReference type="InterPro" id="IPR021109">
    <property type="entry name" value="Peptidase_aspartic_dom_sf"/>
</dbReference>
<evidence type="ECO:0000259" key="2">
    <source>
        <dbReference type="PROSITE" id="PS50994"/>
    </source>
</evidence>
<evidence type="ECO:0000313" key="4">
    <source>
        <dbReference type="Proteomes" id="UP001235939"/>
    </source>
</evidence>
<evidence type="ECO:0000256" key="1">
    <source>
        <dbReference type="SAM" id="MobiDB-lite"/>
    </source>
</evidence>
<dbReference type="EMBL" id="CP092869">
    <property type="protein sequence ID" value="UYV70046.1"/>
    <property type="molecule type" value="Genomic_DNA"/>
</dbReference>
<dbReference type="SUPFAM" id="SSF53098">
    <property type="entry name" value="Ribonuclease H-like"/>
    <property type="match status" value="1"/>
</dbReference>
<name>A0ABY6KMF9_9ARAC</name>
<dbReference type="InterPro" id="IPR039537">
    <property type="entry name" value="Retrotran_Ty1/copia-like"/>
</dbReference>
<feature type="compositionally biased region" description="Basic and acidic residues" evidence="1">
    <location>
        <begin position="1017"/>
        <end position="1028"/>
    </location>
</feature>
<organism evidence="3 4">
    <name type="scientific">Cordylochernes scorpioides</name>
    <dbReference type="NCBI Taxonomy" id="51811"/>
    <lineage>
        <taxon>Eukaryota</taxon>
        <taxon>Metazoa</taxon>
        <taxon>Ecdysozoa</taxon>
        <taxon>Arthropoda</taxon>
        <taxon>Chelicerata</taxon>
        <taxon>Arachnida</taxon>
        <taxon>Pseudoscorpiones</taxon>
        <taxon>Cheliferoidea</taxon>
        <taxon>Chernetidae</taxon>
        <taxon>Cordylochernes</taxon>
    </lineage>
</organism>
<sequence length="1262" mass="143898">MRNLVFKLNNVEQEIEESFVISKILSILPDYFNYFSTAWDSTPKSEKTLTNLISKLSLEETKQKVKPEEGIAMSVECDNGGEYVTEDIKSWCKAKGIIMDLTIPHSPQLNGKAERLNRTLMEKTRAVLIDSGVEKYTRGEAVRVSAYLLNRSPTQELEKTPAELWFNKKTNLSNLQHFSCEAYVKTLKHIKKLEDRKPDGTTESALLTYSEAISGPNQEQWKKAIKEEKESLAKNEVWEIVKENEASHKKIMTYKWLFKVKEDGRYKERLVKPVEELDKTDLRVSALQLEDLCRDLHEWDEKVTEAMLDEEVTEAEEDKEYDERLRYDRLIKRMKEVLENILNPKKEFGGDVLEWITFWSRFEDIHKDEDLSGSDKYQYLVDCMLENSVAQQLELSYPVSGKNYASVIKDLKKRFGRDNMLIKVYIRDLLWLVIRSAQERKPMTLQEVRQKAPYITHKLDTEVTNTQKGAKPRIFTPICRALLDSGLQVSLITKEICEKLGFKGETLGRSLRGIGNNPVQQSSISFNLTFKSIYRFKKYQTNALVMELLSTEIPNFKLAEPTWIMQRGLELADPQFHISAPIDIILGADMYAYLMHGEKKRWESVPSLQDQNPREVDYEIYYIKTYSRDCQGRYSVKLLFKGQPSLLGQSREKALARFLALERRLLKTPRETHRHVYYMPHHGVEREQSTTTKLRMDFDASAKTDSGTLLNQILETGPKIQKYIFVILTGFRTHPIAITADIEKMFRQVRNYPENAALQTLVKKSTKSPKVQGSESKVTASIINHLVSDSTREDAIECHRTFNGLNITLLDQESCEALNLSSSTLDLSAKHLLPKSLHIKAESKPCSLSKGPAFSSPISTTPSSHQRISIKTNPPLTNQRNSLSISSSPIRQTLLRRLSVENNHPRTGISEVNRKAHHAHTSPFSNSYSRHTSQRSLPIENGMSRAKHRRKNITTRKANKISPEGVHYPIISEVNKISPHLGHPSIIQKSTGIHRRDSLPTSKSPIIPLRRMSSENVLHKNNLDRRSSFQETNHQAGPTSLYASRSELKFSGGGGGKRREDVGKPSKKVCRGLPPQASVDLQISEEGAAEGQSSWGRGHGSLEENVSLVTSGSAARRRRRFKLRNLFSQMNQKIEAFFTSLESRLSRLEHNRNVKRSATPMSCEVKVNVHQTENPDGFSKTIPATNSPRIQSLRGQKTSPCDEDTGKTITSGDEVNGLPDSTLEDSPVIQKSAECRQQEMILLCCGGRRADRLRQRLWHECF</sequence>
<keyword evidence="4" id="KW-1185">Reference proteome</keyword>
<dbReference type="PANTHER" id="PTHR42648:SF28">
    <property type="entry name" value="TRANSPOSON-ENCODED PROTEIN WITH RIBONUCLEASE H-LIKE AND RETROVIRUS ZINC FINGER-LIKE DOMAINS"/>
    <property type="match status" value="1"/>
</dbReference>
<feature type="compositionally biased region" description="Polar residues" evidence="1">
    <location>
        <begin position="1029"/>
        <end position="1043"/>
    </location>
</feature>
<accession>A0ABY6KMF9</accession>
<dbReference type="InterPro" id="IPR001584">
    <property type="entry name" value="Integrase_cat-core"/>
</dbReference>
<feature type="region of interest" description="Disordered" evidence="1">
    <location>
        <begin position="1191"/>
        <end position="1221"/>
    </location>
</feature>
<feature type="region of interest" description="Disordered" evidence="1">
    <location>
        <begin position="844"/>
        <end position="884"/>
    </location>
</feature>
<dbReference type="Pfam" id="PF03564">
    <property type="entry name" value="DUF1759"/>
    <property type="match status" value="1"/>
</dbReference>
<dbReference type="Proteomes" id="UP001235939">
    <property type="component" value="Chromosome 07"/>
</dbReference>
<protein>
    <recommendedName>
        <fullName evidence="2">Integrase catalytic domain-containing protein</fullName>
    </recommendedName>
</protein>
<feature type="domain" description="Integrase catalytic" evidence="2">
    <location>
        <begin position="1"/>
        <end position="169"/>
    </location>
</feature>
<dbReference type="PANTHER" id="PTHR42648">
    <property type="entry name" value="TRANSPOSASE, PUTATIVE-RELATED"/>
    <property type="match status" value="1"/>
</dbReference>
<feature type="compositionally biased region" description="Polar residues" evidence="1">
    <location>
        <begin position="922"/>
        <end position="934"/>
    </location>
</feature>
<reference evidence="3 4" key="1">
    <citation type="submission" date="2022-01" db="EMBL/GenBank/DDBJ databases">
        <title>A chromosomal length assembly of Cordylochernes scorpioides.</title>
        <authorList>
            <person name="Zeh D."/>
            <person name="Zeh J."/>
        </authorList>
    </citation>
    <scope>NUCLEOTIDE SEQUENCE [LARGE SCALE GENOMIC DNA]</scope>
    <source>
        <strain evidence="3">IN4F17</strain>
        <tissue evidence="3">Whole Body</tissue>
    </source>
</reference>
<feature type="compositionally biased region" description="Polar residues" evidence="1">
    <location>
        <begin position="856"/>
        <end position="884"/>
    </location>
</feature>
<dbReference type="Gene3D" id="2.40.70.10">
    <property type="entry name" value="Acid Proteases"/>
    <property type="match status" value="1"/>
</dbReference>
<gene>
    <name evidence="3" type="ORF">LAZ67_7001592</name>
</gene>
<feature type="region of interest" description="Disordered" evidence="1">
    <location>
        <begin position="991"/>
        <end position="1078"/>
    </location>
</feature>
<dbReference type="InterPro" id="IPR036397">
    <property type="entry name" value="RNaseH_sf"/>
</dbReference>
<dbReference type="InterPro" id="IPR012337">
    <property type="entry name" value="RNaseH-like_sf"/>
</dbReference>
<feature type="region of interest" description="Disordered" evidence="1">
    <location>
        <begin position="915"/>
        <end position="934"/>
    </location>
</feature>